<name>A0AAW6AQF2_CLOSY</name>
<evidence type="ECO:0000313" key="1">
    <source>
        <dbReference type="EMBL" id="MDB1998716.1"/>
    </source>
</evidence>
<protein>
    <submittedName>
        <fullName evidence="1">Uncharacterized protein</fullName>
    </submittedName>
</protein>
<proteinExistence type="predicted"/>
<dbReference type="GeneID" id="57968460"/>
<dbReference type="EMBL" id="JAQLGM010000001">
    <property type="protein sequence ID" value="MDB1998716.1"/>
    <property type="molecule type" value="Genomic_DNA"/>
</dbReference>
<organism evidence="1 2">
    <name type="scientific">Clostridium symbiosum</name>
    <name type="common">Bacteroides symbiosus</name>
    <dbReference type="NCBI Taxonomy" id="1512"/>
    <lineage>
        <taxon>Bacteria</taxon>
        <taxon>Bacillati</taxon>
        <taxon>Bacillota</taxon>
        <taxon>Clostridia</taxon>
        <taxon>Lachnospirales</taxon>
        <taxon>Lachnospiraceae</taxon>
        <taxon>Otoolea</taxon>
    </lineage>
</organism>
<gene>
    <name evidence="1" type="ORF">PM006_00660</name>
</gene>
<sequence>MKKKNEAIDITENSLYHDTWKLLKKYRDVVWSLELSVQQVRSKFEIEYGSSVEEFLESIYLAGADLSGSNIEHHAECIERSHQMLKLLDTAIDLLRSKHKNGESYYWLLYYSFLSPQQQRNVEEIIEKLRPHIRDISFRTYYRKRREAIDALSSVLWGYTSRDSLIILNKLESNLKIKE</sequence>
<dbReference type="RefSeq" id="WP_150027530.1">
    <property type="nucleotide sequence ID" value="NZ_CACRUA010000081.1"/>
</dbReference>
<comment type="caution">
    <text evidence="1">The sequence shown here is derived from an EMBL/GenBank/DDBJ whole genome shotgun (WGS) entry which is preliminary data.</text>
</comment>
<accession>A0AAW6AQF2</accession>
<dbReference type="Proteomes" id="UP001300871">
    <property type="component" value="Unassembled WGS sequence"/>
</dbReference>
<dbReference type="AlphaFoldDB" id="A0AAW6AQF2"/>
<reference evidence="1" key="1">
    <citation type="submission" date="2023-01" db="EMBL/GenBank/DDBJ databases">
        <title>Human gut microbiome strain richness.</title>
        <authorList>
            <person name="Chen-Liaw A."/>
        </authorList>
    </citation>
    <scope>NUCLEOTIDE SEQUENCE</scope>
    <source>
        <strain evidence="1">B1_m1001713B170214d0_201011</strain>
    </source>
</reference>
<evidence type="ECO:0000313" key="2">
    <source>
        <dbReference type="Proteomes" id="UP001300871"/>
    </source>
</evidence>